<organism evidence="3 4">
    <name type="scientific">Variovorax ureilyticus</name>
    <dbReference type="NCBI Taxonomy" id="1836198"/>
    <lineage>
        <taxon>Bacteria</taxon>
        <taxon>Pseudomonadati</taxon>
        <taxon>Pseudomonadota</taxon>
        <taxon>Betaproteobacteria</taxon>
        <taxon>Burkholderiales</taxon>
        <taxon>Comamonadaceae</taxon>
        <taxon>Variovorax</taxon>
    </lineage>
</organism>
<keyword evidence="2" id="KW-0378">Hydrolase</keyword>
<dbReference type="Pfam" id="PF10503">
    <property type="entry name" value="Esterase_PHB"/>
    <property type="match status" value="1"/>
</dbReference>
<dbReference type="RefSeq" id="WP_340360077.1">
    <property type="nucleotide sequence ID" value="NZ_JBBKZU010000015.1"/>
</dbReference>
<dbReference type="PANTHER" id="PTHR43037:SF1">
    <property type="entry name" value="BLL1128 PROTEIN"/>
    <property type="match status" value="1"/>
</dbReference>
<dbReference type="InterPro" id="IPR010126">
    <property type="entry name" value="Esterase_phb"/>
</dbReference>
<keyword evidence="1" id="KW-0732">Signal</keyword>
<evidence type="ECO:0000256" key="1">
    <source>
        <dbReference type="ARBA" id="ARBA00022729"/>
    </source>
</evidence>
<dbReference type="PANTHER" id="PTHR43037">
    <property type="entry name" value="UNNAMED PRODUCT-RELATED"/>
    <property type="match status" value="1"/>
</dbReference>
<comment type="caution">
    <text evidence="3">The sequence shown here is derived from an EMBL/GenBank/DDBJ whole genome shotgun (WGS) entry which is preliminary data.</text>
</comment>
<reference evidence="3 4" key="1">
    <citation type="submission" date="2024-03" db="EMBL/GenBank/DDBJ databases">
        <title>Novel species of the genus Variovorax.</title>
        <authorList>
            <person name="Liu Q."/>
            <person name="Xin Y.-H."/>
        </authorList>
    </citation>
    <scope>NUCLEOTIDE SEQUENCE [LARGE SCALE GENOMIC DNA]</scope>
    <source>
        <strain evidence="3 4">KACC 18899</strain>
    </source>
</reference>
<proteinExistence type="predicted"/>
<protein>
    <submittedName>
        <fullName evidence="3">PHB depolymerase family esterase</fullName>
    </submittedName>
</protein>
<evidence type="ECO:0000256" key="2">
    <source>
        <dbReference type="ARBA" id="ARBA00022801"/>
    </source>
</evidence>
<keyword evidence="4" id="KW-1185">Reference proteome</keyword>
<dbReference type="Proteomes" id="UP001365846">
    <property type="component" value="Unassembled WGS sequence"/>
</dbReference>
<evidence type="ECO:0000313" key="3">
    <source>
        <dbReference type="EMBL" id="MEJ8814852.1"/>
    </source>
</evidence>
<sequence>MNSDFLRRMAEATRLTRLGDVHAATAAIREALAHQTSGDGSLGAPSTVIDVEARELPDAEPASIETERPPMPIDRGIDGSTEAFLAGTFANASAQRDYKLFAPAQDGNARLPLIVMLHGCTQNPDDFAAGTAMNQLAREQGFYVLYPAQSRRANPQGCWNWFKHNHQQRGRGEPELLAQMTREVIGLHAIDPRRVYVAGLSAGGAMAAILGDAYPDIFAAVGVHSGLAAGAASDLPGALSAMQSGASPKVGRGTAIPTIVFHGDADSTVHAKNGEHVIAASAAGAESVHLERLAGGGKRPTTRRVHIAADGRVLAEHWLVHGASHAWSGGSSAGTYTDPRGPDASAEMVRFFLEHPHGRLH</sequence>
<gene>
    <name evidence="3" type="ORF">WKW77_27525</name>
</gene>
<dbReference type="NCBIfam" id="TIGR01840">
    <property type="entry name" value="esterase_phb"/>
    <property type="match status" value="1"/>
</dbReference>
<dbReference type="EMBL" id="JBBKZU010000015">
    <property type="protein sequence ID" value="MEJ8814852.1"/>
    <property type="molecule type" value="Genomic_DNA"/>
</dbReference>
<dbReference type="Gene3D" id="3.40.50.1820">
    <property type="entry name" value="alpha/beta hydrolase"/>
    <property type="match status" value="1"/>
</dbReference>
<dbReference type="InterPro" id="IPR050955">
    <property type="entry name" value="Plant_Biomass_Hydrol_Est"/>
</dbReference>
<dbReference type="SUPFAM" id="SSF53474">
    <property type="entry name" value="alpha/beta-Hydrolases"/>
    <property type="match status" value="2"/>
</dbReference>
<name>A0ABU8VMG2_9BURK</name>
<dbReference type="InterPro" id="IPR029058">
    <property type="entry name" value="AB_hydrolase_fold"/>
</dbReference>
<evidence type="ECO:0000313" key="4">
    <source>
        <dbReference type="Proteomes" id="UP001365846"/>
    </source>
</evidence>
<accession>A0ABU8VMG2</accession>